<dbReference type="InterPro" id="IPR050124">
    <property type="entry name" value="tRNA_CCA-adding_enzyme"/>
</dbReference>
<evidence type="ECO:0000259" key="2">
    <source>
        <dbReference type="Pfam" id="PF01966"/>
    </source>
</evidence>
<dbReference type="AlphaFoldDB" id="A0A643G473"/>
<dbReference type="EMBL" id="CP062803">
    <property type="protein sequence ID" value="QOT74798.1"/>
    <property type="molecule type" value="Genomic_DNA"/>
</dbReference>
<dbReference type="Pfam" id="PF13671">
    <property type="entry name" value="AAA_33"/>
    <property type="match status" value="1"/>
</dbReference>
<dbReference type="Gene3D" id="1.10.3090.10">
    <property type="entry name" value="cca-adding enzyme, domain 2"/>
    <property type="match status" value="1"/>
</dbReference>
<dbReference type="Proteomes" id="UP000397656">
    <property type="component" value="Chromosome 1"/>
</dbReference>
<dbReference type="PANTHER" id="PTHR47545">
    <property type="entry name" value="MULTIFUNCTIONAL CCA PROTEIN"/>
    <property type="match status" value="1"/>
</dbReference>
<dbReference type="SUPFAM" id="SSF109604">
    <property type="entry name" value="HD-domain/PDEase-like"/>
    <property type="match status" value="1"/>
</dbReference>
<evidence type="ECO:0000313" key="4">
    <source>
        <dbReference type="Proteomes" id="UP000397656"/>
    </source>
</evidence>
<proteinExistence type="predicted"/>
<evidence type="ECO:0000256" key="1">
    <source>
        <dbReference type="ARBA" id="ARBA00022741"/>
    </source>
</evidence>
<name>A0A643G473_9BURK</name>
<feature type="domain" description="HD" evidence="2">
    <location>
        <begin position="70"/>
        <end position="164"/>
    </location>
</feature>
<dbReference type="CDD" id="cd00077">
    <property type="entry name" value="HDc"/>
    <property type="match status" value="1"/>
</dbReference>
<dbReference type="Gene3D" id="3.40.50.300">
    <property type="entry name" value="P-loop containing nucleotide triphosphate hydrolases"/>
    <property type="match status" value="1"/>
</dbReference>
<organism evidence="3 4">
    <name type="scientific">Cupriavidus basilensis</name>
    <dbReference type="NCBI Taxonomy" id="68895"/>
    <lineage>
        <taxon>Bacteria</taxon>
        <taxon>Pseudomonadati</taxon>
        <taxon>Pseudomonadota</taxon>
        <taxon>Betaproteobacteria</taxon>
        <taxon>Burkholderiales</taxon>
        <taxon>Burkholderiaceae</taxon>
        <taxon>Cupriavidus</taxon>
    </lineage>
</organism>
<dbReference type="Pfam" id="PF01966">
    <property type="entry name" value="HD"/>
    <property type="match status" value="1"/>
</dbReference>
<protein>
    <submittedName>
        <fullName evidence="3">AAA family ATPase</fullName>
    </submittedName>
</protein>
<keyword evidence="1" id="KW-0547">Nucleotide-binding</keyword>
<dbReference type="SUPFAM" id="SSF52540">
    <property type="entry name" value="P-loop containing nucleoside triphosphate hydrolases"/>
    <property type="match status" value="1"/>
</dbReference>
<dbReference type="PANTHER" id="PTHR47545:SF1">
    <property type="entry name" value="MULTIFUNCTIONAL CCA PROTEIN"/>
    <property type="match status" value="1"/>
</dbReference>
<dbReference type="InterPro" id="IPR027417">
    <property type="entry name" value="P-loop_NTPase"/>
</dbReference>
<accession>A0A643G473</accession>
<gene>
    <name evidence="3" type="ORF">F7R26_011015</name>
</gene>
<sequence>MGMTELLTAANLQSLHTASELRAPAYTSLMALVPAPGVDPDWQALMAALPCLAPLRRTPQDPRYHAEGDVWTHTKLVVQSLVGLDDYAAATPERRFVLFHAALLHDIAKPATTRVDPQTGAIGQPGHSARGAVDARVLLWRSGVPFALREAVCRLIHVHQLPFYAIRGSRSGESAEMVVRRLSLELDLRELAALAEADMRGRVCADSEDVLVDIALFRELAREEGCYGQPRAFADRWTRMRYLRGEDVHPDYAYHREAGSTVTVLSGLPATGKSTWIKTRCAGLPVVGFDDAREAIGLKYGKNEGAAMHFAVDQAKALLREGRPFVWNATHLSRQMRAKTLDLLFAYGAEVNVVYLEAAEQTILSRNRKRDTTLTNAAIERMLHRWEVVSPVEAHSVTYHIVN</sequence>
<dbReference type="GO" id="GO:0000166">
    <property type="term" value="F:nucleotide binding"/>
    <property type="evidence" value="ECO:0007669"/>
    <property type="project" value="UniProtKB-KW"/>
</dbReference>
<evidence type="ECO:0000313" key="3">
    <source>
        <dbReference type="EMBL" id="QOT74798.1"/>
    </source>
</evidence>
<dbReference type="InterPro" id="IPR003607">
    <property type="entry name" value="HD/PDEase_dom"/>
</dbReference>
<reference evidence="3 4" key="1">
    <citation type="submission" date="2020-10" db="EMBL/GenBank/DDBJ databases">
        <title>Complete genome sequence of Cupriavidus basilensis CCUG 49340T.</title>
        <authorList>
            <person name="Salva-Serra F."/>
            <person name="Donoso R.A."/>
            <person name="Cho K.H."/>
            <person name="Yoo J.A."/>
            <person name="Lee K."/>
            <person name="Yoon S.-H."/>
            <person name="Perez-Pantoja D."/>
            <person name="Moore E.R.B."/>
        </authorList>
    </citation>
    <scope>NUCLEOTIDE SEQUENCE [LARGE SCALE GENOMIC DNA]</scope>
    <source>
        <strain evidence="4">CCUG 49340</strain>
    </source>
</reference>
<dbReference type="InterPro" id="IPR006674">
    <property type="entry name" value="HD_domain"/>
</dbReference>